<name>A0A2V1DML6_9PLEO</name>
<keyword evidence="2" id="KW-1185">Reference proteome</keyword>
<dbReference type="EMBL" id="KZ805392">
    <property type="protein sequence ID" value="PVH99432.1"/>
    <property type="molecule type" value="Genomic_DNA"/>
</dbReference>
<reference evidence="1 2" key="1">
    <citation type="journal article" date="2018" name="Sci. Rep.">
        <title>Comparative genomics provides insights into the lifestyle and reveals functional heterogeneity of dark septate endophytic fungi.</title>
        <authorList>
            <person name="Knapp D.G."/>
            <person name="Nemeth J.B."/>
            <person name="Barry K."/>
            <person name="Hainaut M."/>
            <person name="Henrissat B."/>
            <person name="Johnson J."/>
            <person name="Kuo A."/>
            <person name="Lim J.H.P."/>
            <person name="Lipzen A."/>
            <person name="Nolan M."/>
            <person name="Ohm R.A."/>
            <person name="Tamas L."/>
            <person name="Grigoriev I.V."/>
            <person name="Spatafora J.W."/>
            <person name="Nagy L.G."/>
            <person name="Kovacs G.M."/>
        </authorList>
    </citation>
    <scope>NUCLEOTIDE SEQUENCE [LARGE SCALE GENOMIC DNA]</scope>
    <source>
        <strain evidence="1 2">DSE2036</strain>
    </source>
</reference>
<dbReference type="Proteomes" id="UP000244855">
    <property type="component" value="Unassembled WGS sequence"/>
</dbReference>
<sequence length="101" mass="11044">MYVALSHHCFRPSAPRFLALAVVTLPYPALQYAPSRCLTSGRHSALLAHLHALSSQNTCILHAPKLPVAPLALLAIPPFQSDIHLSQFNNSCPPRKEKRGV</sequence>
<accession>A0A2V1DML6</accession>
<proteinExistence type="predicted"/>
<organism evidence="1 2">
    <name type="scientific">Periconia macrospinosa</name>
    <dbReference type="NCBI Taxonomy" id="97972"/>
    <lineage>
        <taxon>Eukaryota</taxon>
        <taxon>Fungi</taxon>
        <taxon>Dikarya</taxon>
        <taxon>Ascomycota</taxon>
        <taxon>Pezizomycotina</taxon>
        <taxon>Dothideomycetes</taxon>
        <taxon>Pleosporomycetidae</taxon>
        <taxon>Pleosporales</taxon>
        <taxon>Massarineae</taxon>
        <taxon>Periconiaceae</taxon>
        <taxon>Periconia</taxon>
    </lineage>
</organism>
<evidence type="ECO:0000313" key="2">
    <source>
        <dbReference type="Proteomes" id="UP000244855"/>
    </source>
</evidence>
<dbReference type="AlphaFoldDB" id="A0A2V1DML6"/>
<evidence type="ECO:0000313" key="1">
    <source>
        <dbReference type="EMBL" id="PVH99432.1"/>
    </source>
</evidence>
<protein>
    <submittedName>
        <fullName evidence="1">Uncharacterized protein</fullName>
    </submittedName>
</protein>
<gene>
    <name evidence="1" type="ORF">DM02DRAFT_615050</name>
</gene>